<evidence type="ECO:0000313" key="3">
    <source>
        <dbReference type="Proteomes" id="UP000322667"/>
    </source>
</evidence>
<dbReference type="AlphaFoldDB" id="A0A5D2I6Y6"/>
<feature type="compositionally biased region" description="Basic residues" evidence="1">
    <location>
        <begin position="11"/>
        <end position="24"/>
    </location>
</feature>
<gene>
    <name evidence="2" type="ORF">ES332_D12G093300v1</name>
</gene>
<name>A0A5D2I6Y6_GOSTO</name>
<feature type="region of interest" description="Disordered" evidence="1">
    <location>
        <begin position="1"/>
        <end position="42"/>
    </location>
</feature>
<keyword evidence="3" id="KW-1185">Reference proteome</keyword>
<sequence length="93" mass="10701">MSYTFPFPFSKKPRYQPQVRRRSRVHDLHQDPDCDEEGQRSDGFRKQGTAVRRVNVAQRVETWYGCCDAGSRNLLGFLAPVLRFGLSGRKVLG</sequence>
<reference evidence="2 3" key="1">
    <citation type="submission" date="2019-07" db="EMBL/GenBank/DDBJ databases">
        <title>WGS assembly of Gossypium tomentosum.</title>
        <authorList>
            <person name="Chen Z.J."/>
            <person name="Sreedasyam A."/>
            <person name="Ando A."/>
            <person name="Song Q."/>
            <person name="De L."/>
            <person name="Hulse-Kemp A."/>
            <person name="Ding M."/>
            <person name="Ye W."/>
            <person name="Kirkbride R."/>
            <person name="Jenkins J."/>
            <person name="Plott C."/>
            <person name="Lovell J."/>
            <person name="Lin Y.-M."/>
            <person name="Vaughn R."/>
            <person name="Liu B."/>
            <person name="Li W."/>
            <person name="Simpson S."/>
            <person name="Scheffler B."/>
            <person name="Saski C."/>
            <person name="Grover C."/>
            <person name="Hu G."/>
            <person name="Conover J."/>
            <person name="Carlson J."/>
            <person name="Shu S."/>
            <person name="Boston L."/>
            <person name="Williams M."/>
            <person name="Peterson D."/>
            <person name="Mcgee K."/>
            <person name="Jones D."/>
            <person name="Wendel J."/>
            <person name="Stelly D."/>
            <person name="Grimwood J."/>
            <person name="Schmutz J."/>
        </authorList>
    </citation>
    <scope>NUCLEOTIDE SEQUENCE [LARGE SCALE GENOMIC DNA]</scope>
    <source>
        <strain evidence="2">7179.01</strain>
    </source>
</reference>
<dbReference type="EMBL" id="CM017634">
    <property type="protein sequence ID" value="TYH38187.1"/>
    <property type="molecule type" value="Genomic_DNA"/>
</dbReference>
<organism evidence="2 3">
    <name type="scientific">Gossypium tomentosum</name>
    <name type="common">Hawaiian cotton</name>
    <name type="synonym">Gossypium sandvicense</name>
    <dbReference type="NCBI Taxonomy" id="34277"/>
    <lineage>
        <taxon>Eukaryota</taxon>
        <taxon>Viridiplantae</taxon>
        <taxon>Streptophyta</taxon>
        <taxon>Embryophyta</taxon>
        <taxon>Tracheophyta</taxon>
        <taxon>Spermatophyta</taxon>
        <taxon>Magnoliopsida</taxon>
        <taxon>eudicotyledons</taxon>
        <taxon>Gunneridae</taxon>
        <taxon>Pentapetalae</taxon>
        <taxon>rosids</taxon>
        <taxon>malvids</taxon>
        <taxon>Malvales</taxon>
        <taxon>Malvaceae</taxon>
        <taxon>Malvoideae</taxon>
        <taxon>Gossypium</taxon>
    </lineage>
</organism>
<evidence type="ECO:0000256" key="1">
    <source>
        <dbReference type="SAM" id="MobiDB-lite"/>
    </source>
</evidence>
<dbReference type="Proteomes" id="UP000322667">
    <property type="component" value="Chromosome D12"/>
</dbReference>
<proteinExistence type="predicted"/>
<dbReference type="EMBL" id="CM017634">
    <property type="protein sequence ID" value="TYH38188.1"/>
    <property type="molecule type" value="Genomic_DNA"/>
</dbReference>
<protein>
    <submittedName>
        <fullName evidence="2">Uncharacterized protein</fullName>
    </submittedName>
</protein>
<accession>A0A5D2I6Y6</accession>
<feature type="compositionally biased region" description="Basic and acidic residues" evidence="1">
    <location>
        <begin position="25"/>
        <end position="42"/>
    </location>
</feature>
<evidence type="ECO:0000313" key="2">
    <source>
        <dbReference type="EMBL" id="TYH38188.1"/>
    </source>
</evidence>